<dbReference type="SUPFAM" id="SSF51905">
    <property type="entry name" value="FAD/NAD(P)-binding domain"/>
    <property type="match status" value="1"/>
</dbReference>
<dbReference type="InterPro" id="IPR023753">
    <property type="entry name" value="FAD/NAD-binding_dom"/>
</dbReference>
<evidence type="ECO:0000313" key="3">
    <source>
        <dbReference type="EMBL" id="MBS3849102.1"/>
    </source>
</evidence>
<dbReference type="PANTHER" id="PTHR42949:SF3">
    <property type="entry name" value="ANAEROBIC GLYCEROL-3-PHOSPHATE DEHYDROGENASE SUBUNIT B"/>
    <property type="match status" value="1"/>
</dbReference>
<evidence type="ECO:0000256" key="1">
    <source>
        <dbReference type="ARBA" id="ARBA00023002"/>
    </source>
</evidence>
<dbReference type="Gene3D" id="3.10.20.440">
    <property type="entry name" value="2Fe-2S iron-sulphur cluster binding domain, sarcosine oxidase, alpha subunit, N-terminal domain"/>
    <property type="match status" value="1"/>
</dbReference>
<evidence type="ECO:0000313" key="4">
    <source>
        <dbReference type="Proteomes" id="UP000678281"/>
    </source>
</evidence>
<dbReference type="Pfam" id="PF07992">
    <property type="entry name" value="Pyr_redox_2"/>
    <property type="match status" value="1"/>
</dbReference>
<reference evidence="3" key="1">
    <citation type="submission" date="2021-04" db="EMBL/GenBank/DDBJ databases">
        <title>Devosia litorisediminis sp. nov., isolated from a sand dune.</title>
        <authorList>
            <person name="Park S."/>
            <person name="Yoon J.-H."/>
        </authorList>
    </citation>
    <scope>NUCLEOTIDE SEQUENCE</scope>
    <source>
        <strain evidence="3">BSSL-BM10</strain>
    </source>
</reference>
<dbReference type="AlphaFoldDB" id="A0A942EBC2"/>
<comment type="caution">
    <text evidence="3">The sequence shown here is derived from an EMBL/GenBank/DDBJ whole genome shotgun (WGS) entry which is preliminary data.</text>
</comment>
<dbReference type="PANTHER" id="PTHR42949">
    <property type="entry name" value="ANAEROBIC GLYCEROL-3-PHOSPHATE DEHYDROGENASE SUBUNIT B"/>
    <property type="match status" value="1"/>
</dbReference>
<keyword evidence="4" id="KW-1185">Reference proteome</keyword>
<keyword evidence="1" id="KW-0560">Oxidoreductase</keyword>
<protein>
    <submittedName>
        <fullName evidence="3">FAD-dependent oxidoreductase</fullName>
    </submittedName>
</protein>
<dbReference type="RefSeq" id="WP_212658595.1">
    <property type="nucleotide sequence ID" value="NZ_JAGXTP010000001.1"/>
</dbReference>
<dbReference type="EMBL" id="JAGXTP010000001">
    <property type="protein sequence ID" value="MBS3849102.1"/>
    <property type="molecule type" value="Genomic_DNA"/>
</dbReference>
<name>A0A942EBC2_9HYPH</name>
<dbReference type="InterPro" id="IPR036188">
    <property type="entry name" value="FAD/NAD-bd_sf"/>
</dbReference>
<feature type="domain" description="FAD/NAD(P)-binding" evidence="2">
    <location>
        <begin position="151"/>
        <end position="400"/>
    </location>
</feature>
<dbReference type="GO" id="GO:0016491">
    <property type="term" value="F:oxidoreductase activity"/>
    <property type="evidence" value="ECO:0007669"/>
    <property type="project" value="UniProtKB-KW"/>
</dbReference>
<sequence length="669" mass="69307">MRGQPNRLAAETAGPFSGSAIDRRQPLQFRLDGRTIAGFVGDTVLSAVLASGVDAVGKRGDSTLALSPRFAPAIIPAALATDTQRALAMERTPAKDGADYVTLAPRKRQVLIDGLRRLASPSTTLGLDLDHPAAMRQPWRTIAGVAETPAQLIVVGGGIAGMAAAVAAANAGLSVLVLEASPRLGGHARLFGTLEGEEAADASFVRLGAAIASAPNVTTLTHAAAFALRPGVVRVHITDVSGPTPTARVVDMHAPHIVLATGTTERLPLFAGNRLPGAVGVRDAYDMAEHYGVWCGQSAVFATASSAAYRLAMLARDAGIAVPRIIDARPQPQSRFIEYSKAYGMTLAAGTIIAEARRASQGRGLSISPQLAVDGFSRTEPGMKVDRLVVCGGWQPELSLWHMAGGNSQWNAQRQRLEAANGPDGIVLAGNAAGHLGHQACLESGQAAIDALLGRAPGSVSEHGVDPIYETPDAATPIAPIAGAGDSSFLDGGRSCIERPTPAPARRHDWIKGASAPDWPLADGPHALGAPDVAAGVQLREIDPAHAGWVAQQRVPMVTIATAADRAPTAHVSAPLVPEFLTDRYGSDAGLWLIKPHDARWLEAGALIQPNSDVSDPAAAVGVVLRHDKDGCIALLRAGFAQAGQTAAVCEPGRATPVRVLSAYPAEQV</sequence>
<evidence type="ECO:0000259" key="2">
    <source>
        <dbReference type="Pfam" id="PF07992"/>
    </source>
</evidence>
<dbReference type="InterPro" id="IPR051691">
    <property type="entry name" value="Metab_Enz_Cyan_OpOx_G3PDH"/>
</dbReference>
<dbReference type="InterPro" id="IPR042204">
    <property type="entry name" value="2Fe-2S-bd_N"/>
</dbReference>
<accession>A0A942EBC2</accession>
<organism evidence="3 4">
    <name type="scientific">Devosia litorisediminis</name>
    <dbReference type="NCBI Taxonomy" id="2829817"/>
    <lineage>
        <taxon>Bacteria</taxon>
        <taxon>Pseudomonadati</taxon>
        <taxon>Pseudomonadota</taxon>
        <taxon>Alphaproteobacteria</taxon>
        <taxon>Hyphomicrobiales</taxon>
        <taxon>Devosiaceae</taxon>
        <taxon>Devosia</taxon>
    </lineage>
</organism>
<proteinExistence type="predicted"/>
<gene>
    <name evidence="3" type="ORF">KD146_10390</name>
</gene>
<dbReference type="Gene3D" id="3.50.50.60">
    <property type="entry name" value="FAD/NAD(P)-binding domain"/>
    <property type="match status" value="1"/>
</dbReference>
<dbReference type="PRINTS" id="PR00368">
    <property type="entry name" value="FADPNR"/>
</dbReference>
<dbReference type="Proteomes" id="UP000678281">
    <property type="component" value="Unassembled WGS sequence"/>
</dbReference>
<dbReference type="PRINTS" id="PR00411">
    <property type="entry name" value="PNDRDTASEI"/>
</dbReference>